<reference key="1">
    <citation type="journal article" date="1995" name="Electrophoresis">
        <authorList>
            <person name="Cordwell S.J."/>
            <person name="Wilkins M.R."/>
            <person name="Cerpa-Poljak A."/>
            <person name="Gooley A.A."/>
            <person name="Duncan M."/>
            <person name="Williams K.L."/>
            <person name="Humphery-Smith I."/>
        </authorList>
    </citation>
    <scope>PROTEIN SEQUENCE</scope>
</reference>
<keyword id="KW-0903">Direct protein sequencing</keyword>
<accession>Q9R4K9</accession>
<proteinExistence type="evidence at protein level"/>
<name>Q9R4K9_SPIME</name>
<sequence>MYDKKSTVIVKIINR</sequence>
<protein>
    <submittedName>
        <fullName>Unidentified protein spot A34</fullName>
    </submittedName>
</protein>
<organism>
    <name type="scientific">Spiroplasma melliferum</name>
    <dbReference type="NCBI Taxonomy" id="2134"/>
    <lineage>
        <taxon>Bacteria</taxon>
        <taxon>Bacillati</taxon>
        <taxon>Mycoplasmatota</taxon>
        <taxon>Mollicutes</taxon>
        <taxon>Entomoplasmatales</taxon>
        <taxon>Spiroplasmataceae</taxon>
        <taxon>Spiroplasma</taxon>
    </lineage>
</organism>